<sequence>MKKIIYSMLATFIVIYWLQSLEKNFKNKKQFDKFKLPLLTTSIVGLVANHFCKPTNNINNGVINQEIFTEMANF</sequence>
<accession>A0A6C0IVV5</accession>
<dbReference type="EMBL" id="MN740259">
    <property type="protein sequence ID" value="QHT96575.1"/>
    <property type="molecule type" value="Genomic_DNA"/>
</dbReference>
<dbReference type="AlphaFoldDB" id="A0A6C0IVV5"/>
<protein>
    <submittedName>
        <fullName evidence="1">Uncharacterized protein</fullName>
    </submittedName>
</protein>
<proteinExistence type="predicted"/>
<name>A0A6C0IVV5_9ZZZZ</name>
<reference evidence="1" key="1">
    <citation type="journal article" date="2020" name="Nature">
        <title>Giant virus diversity and host interactions through global metagenomics.</title>
        <authorList>
            <person name="Schulz F."/>
            <person name="Roux S."/>
            <person name="Paez-Espino D."/>
            <person name="Jungbluth S."/>
            <person name="Walsh D.A."/>
            <person name="Denef V.J."/>
            <person name="McMahon K.D."/>
            <person name="Konstantinidis K.T."/>
            <person name="Eloe-Fadrosh E.A."/>
            <person name="Kyrpides N.C."/>
            <person name="Woyke T."/>
        </authorList>
    </citation>
    <scope>NUCLEOTIDE SEQUENCE</scope>
    <source>
        <strain evidence="1">GVMAG-M-3300024302-11</strain>
    </source>
</reference>
<evidence type="ECO:0000313" key="1">
    <source>
        <dbReference type="EMBL" id="QHT96575.1"/>
    </source>
</evidence>
<organism evidence="1">
    <name type="scientific">viral metagenome</name>
    <dbReference type="NCBI Taxonomy" id="1070528"/>
    <lineage>
        <taxon>unclassified sequences</taxon>
        <taxon>metagenomes</taxon>
        <taxon>organismal metagenomes</taxon>
    </lineage>
</organism>